<dbReference type="Proteomes" id="UP001054854">
    <property type="component" value="Unassembled WGS sequence"/>
</dbReference>
<dbReference type="EMBL" id="BNEK01000005">
    <property type="protein sequence ID" value="GHJ31027.1"/>
    <property type="molecule type" value="Genomic_DNA"/>
</dbReference>
<dbReference type="InterPro" id="IPR038695">
    <property type="entry name" value="Saro_0823-like_sf"/>
</dbReference>
<dbReference type="InterPro" id="IPR003795">
    <property type="entry name" value="DUF192"/>
</dbReference>
<evidence type="ECO:0000313" key="2">
    <source>
        <dbReference type="EMBL" id="GHJ31027.1"/>
    </source>
</evidence>
<dbReference type="Gene3D" id="2.60.120.1140">
    <property type="entry name" value="Protein of unknown function DUF192"/>
    <property type="match status" value="1"/>
</dbReference>
<sequence length="276" mass="27470">MARKGAGVGRWRDGTGTLRVLGGARGAEEGVKEGARDRVRGGMRGGLRGGGGGERGDRDGVRHEPDGVREAPDGRWGGAAGPEGGAAGAHGGAAGAQGGAAGAQGGAASHGTADPGGGTADPEDDAASRQSGTTGPQGGTASPEGGTASPQGDAASPEGDAAGRAEGIPLVIAASYRARARGLLGRDGLTGALLLTPASGVHTFRMRFAIDVAYLDRRLTVLDVHTLRPGRLGRPRLRSRHVLEAEAGALERWGVRRGVRVAITPGPSAPPPPSVR</sequence>
<accession>A0ABQ3U5Z9</accession>
<reference evidence="2" key="1">
    <citation type="submission" date="2024-05" db="EMBL/GenBank/DDBJ databases">
        <title>Whole genome shotgun sequence of Streptomyces hygroscopicus NBRC 113678.</title>
        <authorList>
            <person name="Komaki H."/>
            <person name="Tamura T."/>
        </authorList>
    </citation>
    <scope>NUCLEOTIDE SEQUENCE</scope>
    <source>
        <strain evidence="2">N11-34</strain>
    </source>
</reference>
<feature type="compositionally biased region" description="Basic and acidic residues" evidence="1">
    <location>
        <begin position="54"/>
        <end position="73"/>
    </location>
</feature>
<dbReference type="Pfam" id="PF02643">
    <property type="entry name" value="DUF192"/>
    <property type="match status" value="1"/>
</dbReference>
<feature type="compositionally biased region" description="Gly residues" evidence="1">
    <location>
        <begin position="42"/>
        <end position="53"/>
    </location>
</feature>
<feature type="region of interest" description="Disordered" evidence="1">
    <location>
        <begin position="1"/>
        <end position="162"/>
    </location>
</feature>
<keyword evidence="3" id="KW-1185">Reference proteome</keyword>
<gene>
    <name evidence="2" type="ORF">TPA0910_54600</name>
</gene>
<name>A0ABQ3U5Z9_STRHY</name>
<evidence type="ECO:0000256" key="1">
    <source>
        <dbReference type="SAM" id="MobiDB-lite"/>
    </source>
</evidence>
<feature type="compositionally biased region" description="Basic and acidic residues" evidence="1">
    <location>
        <begin position="26"/>
        <end position="40"/>
    </location>
</feature>
<organism evidence="2 3">
    <name type="scientific">Streptomyces hygroscopicus</name>
    <dbReference type="NCBI Taxonomy" id="1912"/>
    <lineage>
        <taxon>Bacteria</taxon>
        <taxon>Bacillati</taxon>
        <taxon>Actinomycetota</taxon>
        <taxon>Actinomycetes</taxon>
        <taxon>Kitasatosporales</taxon>
        <taxon>Streptomycetaceae</taxon>
        <taxon>Streptomyces</taxon>
        <taxon>Streptomyces violaceusniger group</taxon>
    </lineage>
</organism>
<proteinExistence type="predicted"/>
<feature type="compositionally biased region" description="Gly residues" evidence="1">
    <location>
        <begin position="75"/>
        <end position="105"/>
    </location>
</feature>
<evidence type="ECO:0000313" key="3">
    <source>
        <dbReference type="Proteomes" id="UP001054854"/>
    </source>
</evidence>
<evidence type="ECO:0008006" key="4">
    <source>
        <dbReference type="Google" id="ProtNLM"/>
    </source>
</evidence>
<protein>
    <recommendedName>
        <fullName evidence="4">Secreted protein</fullName>
    </recommendedName>
</protein>
<comment type="caution">
    <text evidence="2">The sequence shown here is derived from an EMBL/GenBank/DDBJ whole genome shotgun (WGS) entry which is preliminary data.</text>
</comment>